<accession>A0A238YPK4</accession>
<dbReference type="RefSeq" id="WP_089378966.1">
    <property type="nucleotide sequence ID" value="NZ_FZNX01000005.1"/>
</dbReference>
<gene>
    <name evidence="2" type="ORF">SAMN04488111_2678</name>
</gene>
<proteinExistence type="predicted"/>
<keyword evidence="1" id="KW-1133">Transmembrane helix</keyword>
<keyword evidence="3" id="KW-1185">Reference proteome</keyword>
<reference evidence="3" key="1">
    <citation type="submission" date="2017-06" db="EMBL/GenBank/DDBJ databases">
        <authorList>
            <person name="Varghese N."/>
            <person name="Submissions S."/>
        </authorList>
    </citation>
    <scope>NUCLEOTIDE SEQUENCE [LARGE SCALE GENOMIC DNA]</scope>
    <source>
        <strain evidence="3">DSM 27993</strain>
    </source>
</reference>
<sequence length="64" mass="7181">MKRKVTYLLIIITLLVMGISYSQSKNNPLPKPGGDPHPEFPIDVGISFLFIMGTVFGVYKLKKK</sequence>
<keyword evidence="1" id="KW-0472">Membrane</keyword>
<organism evidence="2 3">
    <name type="scientific">Lutibacter flavus</name>
    <dbReference type="NCBI Taxonomy" id="691689"/>
    <lineage>
        <taxon>Bacteria</taxon>
        <taxon>Pseudomonadati</taxon>
        <taxon>Bacteroidota</taxon>
        <taxon>Flavobacteriia</taxon>
        <taxon>Flavobacteriales</taxon>
        <taxon>Flavobacteriaceae</taxon>
        <taxon>Lutibacter</taxon>
    </lineage>
</organism>
<evidence type="ECO:0000313" key="3">
    <source>
        <dbReference type="Proteomes" id="UP000198412"/>
    </source>
</evidence>
<dbReference type="Proteomes" id="UP000198412">
    <property type="component" value="Unassembled WGS sequence"/>
</dbReference>
<evidence type="ECO:0000256" key="1">
    <source>
        <dbReference type="SAM" id="Phobius"/>
    </source>
</evidence>
<name>A0A238YPK4_9FLAO</name>
<dbReference type="OrthoDB" id="9915081at2"/>
<dbReference type="AlphaFoldDB" id="A0A238YPK4"/>
<evidence type="ECO:0000313" key="2">
    <source>
        <dbReference type="EMBL" id="SNR72594.1"/>
    </source>
</evidence>
<dbReference type="EMBL" id="FZNX01000005">
    <property type="protein sequence ID" value="SNR72594.1"/>
    <property type="molecule type" value="Genomic_DNA"/>
</dbReference>
<protein>
    <submittedName>
        <fullName evidence="2">Uncharacterized protein</fullName>
    </submittedName>
</protein>
<feature type="transmembrane region" description="Helical" evidence="1">
    <location>
        <begin position="40"/>
        <end position="59"/>
    </location>
</feature>
<keyword evidence="1" id="KW-0812">Transmembrane</keyword>